<evidence type="ECO:0000313" key="1">
    <source>
        <dbReference type="EMBL" id="EIJ35878.1"/>
    </source>
</evidence>
<dbReference type="OrthoDB" id="5624578at2"/>
<dbReference type="AlphaFoldDB" id="A0A656HG46"/>
<reference evidence="2" key="1">
    <citation type="journal article" date="2011" name="Stand. Genomic Sci.">
        <title>Genome sequence of the filamentous, gliding Thiothrix nivea neotype strain (JP2(T)).</title>
        <authorList>
            <person name="Lapidus A."/>
            <person name="Nolan M."/>
            <person name="Lucas S."/>
            <person name="Glavina Del Rio T."/>
            <person name="Tice H."/>
            <person name="Cheng J.F."/>
            <person name="Tapia R."/>
            <person name="Han C."/>
            <person name="Goodwin L."/>
            <person name="Pitluck S."/>
            <person name="Liolios K."/>
            <person name="Pagani I."/>
            <person name="Ivanova N."/>
            <person name="Huntemann M."/>
            <person name="Mavromatis K."/>
            <person name="Mikhailova N."/>
            <person name="Pati A."/>
            <person name="Chen A."/>
            <person name="Palaniappan K."/>
            <person name="Land M."/>
            <person name="Brambilla E.M."/>
            <person name="Rohde M."/>
            <person name="Abt B."/>
            <person name="Verbarg S."/>
            <person name="Goker M."/>
            <person name="Bristow J."/>
            <person name="Eisen J.A."/>
            <person name="Markowitz V."/>
            <person name="Hugenholtz P."/>
            <person name="Kyrpides N.C."/>
            <person name="Klenk H.P."/>
            <person name="Woyke T."/>
        </authorList>
    </citation>
    <scope>NUCLEOTIDE SEQUENCE [LARGE SCALE GENOMIC DNA]</scope>
    <source>
        <strain evidence="2">ATCC 35100 / DSM 5205 / JP2</strain>
    </source>
</reference>
<name>A0A656HG46_THINJ</name>
<proteinExistence type="predicted"/>
<evidence type="ECO:0000313" key="2">
    <source>
        <dbReference type="Proteomes" id="UP000005317"/>
    </source>
</evidence>
<organism evidence="1 2">
    <name type="scientific">Thiothrix nivea (strain ATCC 35100 / DSM 5205 / JP2)</name>
    <dbReference type="NCBI Taxonomy" id="870187"/>
    <lineage>
        <taxon>Bacteria</taxon>
        <taxon>Pseudomonadati</taxon>
        <taxon>Pseudomonadota</taxon>
        <taxon>Gammaproteobacteria</taxon>
        <taxon>Thiotrichales</taxon>
        <taxon>Thiotrichaceae</taxon>
        <taxon>Thiothrix</taxon>
    </lineage>
</organism>
<keyword evidence="2" id="KW-1185">Reference proteome</keyword>
<protein>
    <submittedName>
        <fullName evidence="1">Uncharacterized protein</fullName>
    </submittedName>
</protein>
<dbReference type="RefSeq" id="WP_002709773.1">
    <property type="nucleotide sequence ID" value="NZ_JH651384.1"/>
</dbReference>
<sequence length="158" mass="16973">MAHTLGWLAIIPLVLLPLAGCDSGSQPQQRPLALPERLEKPHVTDQAQAGGLHLALWDDGGGCKLQVGQTEPSIWLKPMAPCYFMLAAGGQRAQVFRHNKTTLVMAVLGTPAKGKHCGQEVQGLIINGGVKPSTYIMQGSVYCAEQGLQNFQYDLLAK</sequence>
<dbReference type="Proteomes" id="UP000005317">
    <property type="component" value="Unassembled WGS sequence"/>
</dbReference>
<gene>
    <name evidence="1" type="ORF">Thini_3363</name>
</gene>
<accession>A0A656HG46</accession>
<dbReference type="EMBL" id="JH651384">
    <property type="protein sequence ID" value="EIJ35878.1"/>
    <property type="molecule type" value="Genomic_DNA"/>
</dbReference>